<feature type="region of interest" description="Disordered" evidence="1">
    <location>
        <begin position="420"/>
        <end position="446"/>
    </location>
</feature>
<gene>
    <name evidence="2" type="ORF">GCM10022222_42660</name>
</gene>
<dbReference type="EMBL" id="BAAAZN010000008">
    <property type="protein sequence ID" value="GAA3554495.1"/>
    <property type="molecule type" value="Genomic_DNA"/>
</dbReference>
<protein>
    <recommendedName>
        <fullName evidence="4">DUF3987 domain-containing protein</fullName>
    </recommendedName>
</protein>
<name>A0ABP6WRQ8_9PSEU</name>
<evidence type="ECO:0000256" key="1">
    <source>
        <dbReference type="SAM" id="MobiDB-lite"/>
    </source>
</evidence>
<dbReference type="Proteomes" id="UP001500689">
    <property type="component" value="Unassembled WGS sequence"/>
</dbReference>
<dbReference type="InterPro" id="IPR025048">
    <property type="entry name" value="DUF3987"/>
</dbReference>
<comment type="caution">
    <text evidence="2">The sequence shown here is derived from an EMBL/GenBank/DDBJ whole genome shotgun (WGS) entry which is preliminary data.</text>
</comment>
<dbReference type="RefSeq" id="WP_344862400.1">
    <property type="nucleotide sequence ID" value="NZ_BAAAZN010000008.1"/>
</dbReference>
<accession>A0ABP6WRQ8</accession>
<evidence type="ECO:0000313" key="2">
    <source>
        <dbReference type="EMBL" id="GAA3554495.1"/>
    </source>
</evidence>
<proteinExistence type="predicted"/>
<evidence type="ECO:0008006" key="4">
    <source>
        <dbReference type="Google" id="ProtNLM"/>
    </source>
</evidence>
<organism evidence="2 3">
    <name type="scientific">Amycolatopsis ultiminotia</name>
    <dbReference type="NCBI Taxonomy" id="543629"/>
    <lineage>
        <taxon>Bacteria</taxon>
        <taxon>Bacillati</taxon>
        <taxon>Actinomycetota</taxon>
        <taxon>Actinomycetes</taxon>
        <taxon>Pseudonocardiales</taxon>
        <taxon>Pseudonocardiaceae</taxon>
        <taxon>Amycolatopsis</taxon>
    </lineage>
</organism>
<reference evidence="3" key="1">
    <citation type="journal article" date="2019" name="Int. J. Syst. Evol. Microbiol.">
        <title>The Global Catalogue of Microorganisms (GCM) 10K type strain sequencing project: providing services to taxonomists for standard genome sequencing and annotation.</title>
        <authorList>
            <consortium name="The Broad Institute Genomics Platform"/>
            <consortium name="The Broad Institute Genome Sequencing Center for Infectious Disease"/>
            <person name="Wu L."/>
            <person name="Ma J."/>
        </authorList>
    </citation>
    <scope>NUCLEOTIDE SEQUENCE [LARGE SCALE GENOMIC DNA]</scope>
    <source>
        <strain evidence="3">JCM 16898</strain>
    </source>
</reference>
<dbReference type="Pfam" id="PF13148">
    <property type="entry name" value="DUF3987"/>
    <property type="match status" value="1"/>
</dbReference>
<keyword evidence="3" id="KW-1185">Reference proteome</keyword>
<evidence type="ECO:0000313" key="3">
    <source>
        <dbReference type="Proteomes" id="UP001500689"/>
    </source>
</evidence>
<sequence length="446" mass="47444">MTQPARPVRLLREPVVPTDVDAAEAEAIAQVARGRAELPTLDPAVMDCYLGHLVHKVEATSEADPVAVLASLLCFAGVHLGQGPHVRAGDDPHPLLVWPLIVGRTSAGRKGTSWSTAKRLITAADTAFTHHNIKSGLSSGEGLAERFALDDDEQQLDGADTGRDLRLMVMEAEWAGVMAKMKREGNSLSAILRSAWEGGDLSTLTVAARVAPSSHVGILAHITPAEFRDKVSASDMAGGTYNRFLPLAVSRSKFLPFSQGAPTDIVAGLGNGFADRLDEGARLGTLGFTGPAADLWRALYIEFATDHGDIAVVEQFVSRAVPNCLRIAAIHAALDGQHAIHPEHLTAAAALVRYSIASARAIFTDSSVLAKLAAWIGADDQGRTKAAITSEYFRRNTPADEINRMLHKLLAAGQIQVTKIPPASGRGRPTEVYTAATPQHPAKETK</sequence>